<reference evidence="5 6" key="1">
    <citation type="submission" date="2025-04" db="UniProtKB">
        <authorList>
            <consortium name="RefSeq"/>
        </authorList>
    </citation>
    <scope>IDENTIFICATION</scope>
    <source>
        <tissue evidence="5 6">Whole sample</tissue>
    </source>
</reference>
<evidence type="ECO:0000256" key="1">
    <source>
        <dbReference type="ARBA" id="ARBA00023125"/>
    </source>
</evidence>
<dbReference type="InterPro" id="IPR010998">
    <property type="entry name" value="Integrase_recombinase_N"/>
</dbReference>
<dbReference type="GO" id="GO:0003677">
    <property type="term" value="F:DNA binding"/>
    <property type="evidence" value="ECO:0007669"/>
    <property type="project" value="UniProtKB-KW"/>
</dbReference>
<dbReference type="PANTHER" id="PTHR34605:SF3">
    <property type="entry name" value="P CELL-TYPE AGGLUTINATION PROTEIN MAP4-LIKE-RELATED"/>
    <property type="match status" value="1"/>
</dbReference>
<feature type="domain" description="Tyr recombinase" evidence="3">
    <location>
        <begin position="305"/>
        <end position="508"/>
    </location>
</feature>
<keyword evidence="4" id="KW-1185">Reference proteome</keyword>
<dbReference type="RefSeq" id="XP_022295420.1">
    <property type="nucleotide sequence ID" value="XM_022439712.1"/>
</dbReference>
<dbReference type="Pfam" id="PF00589">
    <property type="entry name" value="Phage_integrase"/>
    <property type="match status" value="1"/>
</dbReference>
<proteinExistence type="predicted"/>
<dbReference type="Gene3D" id="1.10.150.130">
    <property type="match status" value="1"/>
</dbReference>
<dbReference type="PROSITE" id="PS51898">
    <property type="entry name" value="TYR_RECOMBINASE"/>
    <property type="match status" value="1"/>
</dbReference>
<dbReference type="AlphaFoldDB" id="A0A8B8AYM3"/>
<evidence type="ECO:0000313" key="5">
    <source>
        <dbReference type="RefSeq" id="XP_022295419.1"/>
    </source>
</evidence>
<evidence type="ECO:0000313" key="4">
    <source>
        <dbReference type="Proteomes" id="UP000694844"/>
    </source>
</evidence>
<sequence>MCTFYLFLGYTASAFLRPLESYVDQDTYLFYNTYRSPFSIRVVMDNMSILFLSSAAMPPKRQQRSPSRVTTKRKKTASASSVVQVQGVVSDANPSLPTIDYDKLALAVIKHSSNKTQDQIDTLPEDNTRPAVISLPAESYQDTTPLVSVAGPSSPQLNIPAPNSLTNENPALGDLLDKVFAVSGSLPDCTAPQPHTDRHSQEPFKNLNPICLKLLKSSLSSSSSKAYRRSWSLFLTWKPNLSLPVSVTDVCNFIGHLFLQNYSPSTILSHISAISFIHKLCDITDPTQAFVTKKILKGCQALGSRKDTRLPITAPILQKLIAALEHTVSQYPVRLLLRALFLMAFHAFLRLGEITAKSVKSQNCVLQRADVNFSHNGSRIEGVQIVMREYKTNKHHTPLIIHLQACSNSSYCPVQALNNYLALYKHTSGPLFQTMDGLPITYSVVSSHLKAAIKFIGLNPDQFKGHSFRIGAATHAASLGFSDHVIQKMGRWNSDAFKRYIRIQSFNL</sequence>
<dbReference type="SUPFAM" id="SSF56349">
    <property type="entry name" value="DNA breaking-rejoining enzymes"/>
    <property type="match status" value="1"/>
</dbReference>
<evidence type="ECO:0000259" key="3">
    <source>
        <dbReference type="PROSITE" id="PS51898"/>
    </source>
</evidence>
<dbReference type="PANTHER" id="PTHR34605">
    <property type="entry name" value="PHAGE_INTEGRASE DOMAIN-CONTAINING PROTEIN"/>
    <property type="match status" value="1"/>
</dbReference>
<dbReference type="KEGG" id="cvn:111105423"/>
<dbReference type="Gene3D" id="1.10.443.10">
    <property type="entry name" value="Intergrase catalytic core"/>
    <property type="match status" value="1"/>
</dbReference>
<dbReference type="InterPro" id="IPR002104">
    <property type="entry name" value="Integrase_catalytic"/>
</dbReference>
<name>A0A8B8AYM3_CRAVI</name>
<dbReference type="GO" id="GO:0015074">
    <property type="term" value="P:DNA integration"/>
    <property type="evidence" value="ECO:0007669"/>
    <property type="project" value="InterPro"/>
</dbReference>
<dbReference type="RefSeq" id="XP_022295419.1">
    <property type="nucleotide sequence ID" value="XM_022439711.1"/>
</dbReference>
<keyword evidence="2" id="KW-0233">DNA recombination</keyword>
<evidence type="ECO:0000256" key="2">
    <source>
        <dbReference type="ARBA" id="ARBA00023172"/>
    </source>
</evidence>
<evidence type="ECO:0000313" key="6">
    <source>
        <dbReference type="RefSeq" id="XP_022295420.1"/>
    </source>
</evidence>
<organism evidence="4 5">
    <name type="scientific">Crassostrea virginica</name>
    <name type="common">Eastern oyster</name>
    <dbReference type="NCBI Taxonomy" id="6565"/>
    <lineage>
        <taxon>Eukaryota</taxon>
        <taxon>Metazoa</taxon>
        <taxon>Spiralia</taxon>
        <taxon>Lophotrochozoa</taxon>
        <taxon>Mollusca</taxon>
        <taxon>Bivalvia</taxon>
        <taxon>Autobranchia</taxon>
        <taxon>Pteriomorphia</taxon>
        <taxon>Ostreida</taxon>
        <taxon>Ostreoidea</taxon>
        <taxon>Ostreidae</taxon>
        <taxon>Crassostrea</taxon>
    </lineage>
</organism>
<dbReference type="InterPro" id="IPR011010">
    <property type="entry name" value="DNA_brk_join_enz"/>
</dbReference>
<accession>A0A8B8AYM3</accession>
<dbReference type="OrthoDB" id="10068687at2759"/>
<gene>
    <name evidence="5 6" type="primary">LOC111105423</name>
</gene>
<keyword evidence="1" id="KW-0238">DNA-binding</keyword>
<dbReference type="GO" id="GO:0006310">
    <property type="term" value="P:DNA recombination"/>
    <property type="evidence" value="ECO:0007669"/>
    <property type="project" value="UniProtKB-KW"/>
</dbReference>
<dbReference type="InterPro" id="IPR013762">
    <property type="entry name" value="Integrase-like_cat_sf"/>
</dbReference>
<dbReference type="Proteomes" id="UP000694844">
    <property type="component" value="Chromosome 7"/>
</dbReference>
<protein>
    <submittedName>
        <fullName evidence="5 6">Uncharacterized protein LOC111105423 isoform X1</fullName>
    </submittedName>
</protein>
<dbReference type="SUPFAM" id="SSF47823">
    <property type="entry name" value="lambda integrase-like, N-terminal domain"/>
    <property type="match status" value="1"/>
</dbReference>
<dbReference type="InterPro" id="IPR052925">
    <property type="entry name" value="Phage_Integrase-like_Recomb"/>
</dbReference>
<dbReference type="GeneID" id="111105423"/>